<dbReference type="InterPro" id="IPR057369">
    <property type="entry name" value="VG15"/>
</dbReference>
<evidence type="ECO:0000313" key="1">
    <source>
        <dbReference type="EMBL" id="MFC4512543.1"/>
    </source>
</evidence>
<keyword evidence="2" id="KW-1185">Reference proteome</keyword>
<organism evidence="1 2">
    <name type="scientific">Streptomyces ehimensis</name>
    <dbReference type="NCBI Taxonomy" id="68195"/>
    <lineage>
        <taxon>Bacteria</taxon>
        <taxon>Bacillati</taxon>
        <taxon>Actinomycetota</taxon>
        <taxon>Actinomycetes</taxon>
        <taxon>Kitasatosporales</taxon>
        <taxon>Streptomycetaceae</taxon>
        <taxon>Streptomyces</taxon>
    </lineage>
</organism>
<dbReference type="EMBL" id="JBHSFS010000002">
    <property type="protein sequence ID" value="MFC4512543.1"/>
    <property type="molecule type" value="Genomic_DNA"/>
</dbReference>
<comment type="caution">
    <text evidence="1">The sequence shown here is derived from an EMBL/GenBank/DDBJ whole genome shotgun (WGS) entry which is preliminary data.</text>
</comment>
<evidence type="ECO:0008006" key="3">
    <source>
        <dbReference type="Google" id="ProtNLM"/>
    </source>
</evidence>
<dbReference type="Pfam" id="PF25310">
    <property type="entry name" value="VG15"/>
    <property type="match status" value="1"/>
</dbReference>
<dbReference type="RefSeq" id="WP_417922462.1">
    <property type="nucleotide sequence ID" value="NZ_JBHSFS010000002.1"/>
</dbReference>
<gene>
    <name evidence="1" type="ORF">ACFPEN_06305</name>
</gene>
<accession>A0ABV9BEU0</accession>
<reference evidence="2" key="1">
    <citation type="journal article" date="2019" name="Int. J. Syst. Evol. Microbiol.">
        <title>The Global Catalogue of Microorganisms (GCM) 10K type strain sequencing project: providing services to taxonomists for standard genome sequencing and annotation.</title>
        <authorList>
            <consortium name="The Broad Institute Genomics Platform"/>
            <consortium name="The Broad Institute Genome Sequencing Center for Infectious Disease"/>
            <person name="Wu L."/>
            <person name="Ma J."/>
        </authorList>
    </citation>
    <scope>NUCLEOTIDE SEQUENCE [LARGE SCALE GENOMIC DNA]</scope>
    <source>
        <strain evidence="2">CECT 8064</strain>
    </source>
</reference>
<evidence type="ECO:0000313" key="2">
    <source>
        <dbReference type="Proteomes" id="UP001595990"/>
    </source>
</evidence>
<proteinExistence type="predicted"/>
<dbReference type="Proteomes" id="UP001595990">
    <property type="component" value="Unassembled WGS sequence"/>
</dbReference>
<name>A0ABV9BEU0_9ACTN</name>
<protein>
    <recommendedName>
        <fullName evidence="3">MuF-like minor capsid protein</fullName>
    </recommendedName>
</protein>
<sequence length="227" mass="25040">MKGLRRLIIPSRLQATVPDWIEAVRALVEQYGGASASLAADYYEAQRIAAQVTGSFTVPLADPPPDEQVDNSLRWATKDLWPRNPEDPATTEAQRAPLERRLEAAEAKAEAVAQKLVIDQGRSTVQGAVRRDRQAVAWARSAALGACAFCRLLAIRGAVYSKDTVEFRAHDGCHCMAIPVFKGQSFELSSHAKEWEEIYREFAAPHSGAQLRRFRAALAERDAAQGR</sequence>